<dbReference type="Proteomes" id="UP000518266">
    <property type="component" value="Unassembled WGS sequence"/>
</dbReference>
<organism evidence="2 3">
    <name type="scientific">Dissostichus mawsoni</name>
    <name type="common">Antarctic cod</name>
    <dbReference type="NCBI Taxonomy" id="36200"/>
    <lineage>
        <taxon>Eukaryota</taxon>
        <taxon>Metazoa</taxon>
        <taxon>Chordata</taxon>
        <taxon>Craniata</taxon>
        <taxon>Vertebrata</taxon>
        <taxon>Euteleostomi</taxon>
        <taxon>Actinopterygii</taxon>
        <taxon>Neopterygii</taxon>
        <taxon>Teleostei</taxon>
        <taxon>Neoteleostei</taxon>
        <taxon>Acanthomorphata</taxon>
        <taxon>Eupercaria</taxon>
        <taxon>Perciformes</taxon>
        <taxon>Notothenioidei</taxon>
        <taxon>Nototheniidae</taxon>
        <taxon>Dissostichus</taxon>
    </lineage>
</organism>
<evidence type="ECO:0000313" key="3">
    <source>
        <dbReference type="Proteomes" id="UP000518266"/>
    </source>
</evidence>
<feature type="region of interest" description="Disordered" evidence="1">
    <location>
        <begin position="1"/>
        <end position="29"/>
    </location>
</feature>
<reference evidence="2 3" key="1">
    <citation type="submission" date="2020-03" db="EMBL/GenBank/DDBJ databases">
        <title>Dissostichus mawsoni Genome sequencing and assembly.</title>
        <authorList>
            <person name="Park H."/>
        </authorList>
    </citation>
    <scope>NUCLEOTIDE SEQUENCE [LARGE SCALE GENOMIC DNA]</scope>
    <source>
        <strain evidence="2">DM0001</strain>
        <tissue evidence="2">Muscle</tissue>
    </source>
</reference>
<accession>A0A7J5XXV9</accession>
<sequence>EQKKVTCEQEKETESSVAKGKDKSRRRHGYKVPLSNNAESFNLQHMGVTLTGILWIKDSQTKWVEMLEECLCSSEGQASALLLPMGRCE</sequence>
<evidence type="ECO:0000256" key="1">
    <source>
        <dbReference type="SAM" id="MobiDB-lite"/>
    </source>
</evidence>
<dbReference type="EMBL" id="JAAKFY010000019">
    <property type="protein sequence ID" value="KAF3841984.1"/>
    <property type="molecule type" value="Genomic_DNA"/>
</dbReference>
<comment type="caution">
    <text evidence="2">The sequence shown here is derived from an EMBL/GenBank/DDBJ whole genome shotgun (WGS) entry which is preliminary data.</text>
</comment>
<proteinExistence type="predicted"/>
<feature type="compositionally biased region" description="Basic and acidic residues" evidence="1">
    <location>
        <begin position="1"/>
        <end position="14"/>
    </location>
</feature>
<name>A0A7J5XXV9_DISMA</name>
<evidence type="ECO:0000313" key="2">
    <source>
        <dbReference type="EMBL" id="KAF3841984.1"/>
    </source>
</evidence>
<protein>
    <submittedName>
        <fullName evidence="2">Uncharacterized protein</fullName>
    </submittedName>
</protein>
<gene>
    <name evidence="2" type="ORF">F7725_023935</name>
</gene>
<feature type="non-terminal residue" evidence="2">
    <location>
        <position position="1"/>
    </location>
</feature>
<dbReference type="AlphaFoldDB" id="A0A7J5XXV9"/>
<dbReference type="OrthoDB" id="10496604at2759"/>
<keyword evidence="3" id="KW-1185">Reference proteome</keyword>